<dbReference type="GO" id="GO:0042973">
    <property type="term" value="F:glucan endo-1,3-beta-D-glucosidase activity"/>
    <property type="evidence" value="ECO:0007669"/>
    <property type="project" value="TreeGrafter"/>
</dbReference>
<evidence type="ECO:0000256" key="8">
    <source>
        <dbReference type="SAM" id="SignalP"/>
    </source>
</evidence>
<dbReference type="Proteomes" id="UP000799770">
    <property type="component" value="Unassembled WGS sequence"/>
</dbReference>
<evidence type="ECO:0000313" key="10">
    <source>
        <dbReference type="Proteomes" id="UP000799770"/>
    </source>
</evidence>
<dbReference type="InterPro" id="IPR000490">
    <property type="entry name" value="Glyco_hydro_17"/>
</dbReference>
<gene>
    <name evidence="9" type="ORF">BDV96DRAFT_609299</name>
</gene>
<evidence type="ECO:0000256" key="1">
    <source>
        <dbReference type="ARBA" id="ARBA00004191"/>
    </source>
</evidence>
<evidence type="ECO:0000256" key="4">
    <source>
        <dbReference type="ARBA" id="ARBA00022525"/>
    </source>
</evidence>
<dbReference type="GO" id="GO:0005975">
    <property type="term" value="P:carbohydrate metabolic process"/>
    <property type="evidence" value="ECO:0007669"/>
    <property type="project" value="InterPro"/>
</dbReference>
<protein>
    <submittedName>
        <fullName evidence="9">Glucan 1,3-beta-glucosidase</fullName>
    </submittedName>
</protein>
<comment type="similarity">
    <text evidence="2">Belongs to the glycosyl hydrolase 17 family.</text>
</comment>
<evidence type="ECO:0000313" key="9">
    <source>
        <dbReference type="EMBL" id="KAF2121056.1"/>
    </source>
</evidence>
<dbReference type="AlphaFoldDB" id="A0A6A5ZP98"/>
<dbReference type="InterPro" id="IPR017853">
    <property type="entry name" value="GH"/>
</dbReference>
<feature type="chain" id="PRO_5025455083" evidence="8">
    <location>
        <begin position="19"/>
        <end position="375"/>
    </location>
</feature>
<dbReference type="SUPFAM" id="SSF51445">
    <property type="entry name" value="(Trans)glycosidases"/>
    <property type="match status" value="1"/>
</dbReference>
<evidence type="ECO:0000256" key="6">
    <source>
        <dbReference type="ARBA" id="ARBA00022801"/>
    </source>
</evidence>
<reference evidence="9" key="1">
    <citation type="journal article" date="2020" name="Stud. Mycol.">
        <title>101 Dothideomycetes genomes: a test case for predicting lifestyles and emergence of pathogens.</title>
        <authorList>
            <person name="Haridas S."/>
            <person name="Albert R."/>
            <person name="Binder M."/>
            <person name="Bloem J."/>
            <person name="Labutti K."/>
            <person name="Salamov A."/>
            <person name="Andreopoulos B."/>
            <person name="Baker S."/>
            <person name="Barry K."/>
            <person name="Bills G."/>
            <person name="Bluhm B."/>
            <person name="Cannon C."/>
            <person name="Castanera R."/>
            <person name="Culley D."/>
            <person name="Daum C."/>
            <person name="Ezra D."/>
            <person name="Gonzalez J."/>
            <person name="Henrissat B."/>
            <person name="Kuo A."/>
            <person name="Liang C."/>
            <person name="Lipzen A."/>
            <person name="Lutzoni F."/>
            <person name="Magnuson J."/>
            <person name="Mondo S."/>
            <person name="Nolan M."/>
            <person name="Ohm R."/>
            <person name="Pangilinan J."/>
            <person name="Park H.-J."/>
            <person name="Ramirez L."/>
            <person name="Alfaro M."/>
            <person name="Sun H."/>
            <person name="Tritt A."/>
            <person name="Yoshinaga Y."/>
            <person name="Zwiers L.-H."/>
            <person name="Turgeon B."/>
            <person name="Goodwin S."/>
            <person name="Spatafora J."/>
            <person name="Crous P."/>
            <person name="Grigoriev I."/>
        </authorList>
    </citation>
    <scope>NUCLEOTIDE SEQUENCE</scope>
    <source>
        <strain evidence="9">CBS 627.86</strain>
    </source>
</reference>
<evidence type="ECO:0000256" key="5">
    <source>
        <dbReference type="ARBA" id="ARBA00022729"/>
    </source>
</evidence>
<name>A0A6A5ZP98_9PLEO</name>
<evidence type="ECO:0000256" key="3">
    <source>
        <dbReference type="ARBA" id="ARBA00022512"/>
    </source>
</evidence>
<dbReference type="PANTHER" id="PTHR16631">
    <property type="entry name" value="GLUCAN 1,3-BETA-GLUCOSIDASE"/>
    <property type="match status" value="1"/>
</dbReference>
<keyword evidence="5 8" id="KW-0732">Signal</keyword>
<keyword evidence="10" id="KW-1185">Reference proteome</keyword>
<keyword evidence="4" id="KW-0964">Secreted</keyword>
<evidence type="ECO:0000256" key="2">
    <source>
        <dbReference type="ARBA" id="ARBA00008773"/>
    </source>
</evidence>
<comment type="subcellular location">
    <subcellularLocation>
        <location evidence="1">Secreted</location>
        <location evidence="1">Cell wall</location>
    </subcellularLocation>
</comment>
<dbReference type="PROSITE" id="PS00587">
    <property type="entry name" value="GLYCOSYL_HYDROL_F17"/>
    <property type="match status" value="1"/>
</dbReference>
<dbReference type="OrthoDB" id="77201at2759"/>
<dbReference type="GO" id="GO:0009986">
    <property type="term" value="C:cell surface"/>
    <property type="evidence" value="ECO:0007669"/>
    <property type="project" value="TreeGrafter"/>
</dbReference>
<dbReference type="PROSITE" id="PS51257">
    <property type="entry name" value="PROKAR_LIPOPROTEIN"/>
    <property type="match status" value="1"/>
</dbReference>
<dbReference type="GO" id="GO:0071555">
    <property type="term" value="P:cell wall organization"/>
    <property type="evidence" value="ECO:0007669"/>
    <property type="project" value="TreeGrafter"/>
</dbReference>
<proteinExistence type="inferred from homology"/>
<keyword evidence="6" id="KW-0378">Hydrolase</keyword>
<organism evidence="9 10">
    <name type="scientific">Lophiotrema nucula</name>
    <dbReference type="NCBI Taxonomy" id="690887"/>
    <lineage>
        <taxon>Eukaryota</taxon>
        <taxon>Fungi</taxon>
        <taxon>Dikarya</taxon>
        <taxon>Ascomycota</taxon>
        <taxon>Pezizomycotina</taxon>
        <taxon>Dothideomycetes</taxon>
        <taxon>Pleosporomycetidae</taxon>
        <taxon>Pleosporales</taxon>
        <taxon>Lophiotremataceae</taxon>
        <taxon>Lophiotrema</taxon>
    </lineage>
</organism>
<dbReference type="InterPro" id="IPR050732">
    <property type="entry name" value="Beta-glucan_modifiers"/>
</dbReference>
<dbReference type="GO" id="GO:0005576">
    <property type="term" value="C:extracellular region"/>
    <property type="evidence" value="ECO:0007669"/>
    <property type="project" value="TreeGrafter"/>
</dbReference>
<sequence>MRAVSLLAFGATVGIACAEVYLGFNSGATNDQKKAKQQADFEKEFETAQKLKNSPGLFNSVRLYTNIQADTPDTPIEAFPAAIKTSTKLLLGIWCSGTTTIEKELSALSKAIDQYGSNFTNLVVGISVGSEDLYRVSESGVRNKAGLGQDADTVIAFVKDVRDAIENTALSNAPIGHVDTWSAWANTSNSDVLDEVDFIGTNLFPYYEDDKGNDISNATNVFEYALNSTKKAAGNKPVWITETGWPSSGPDFGQAKATMDNAKTYWDTIGCSLFGRENVFWYVLQDSNPDNEAKFALTKDLSTTAQFNLTCPAGSGAPASINTSAGATSRLPEVAVAPSRHASSIGATPTSLGDTVSLSSSSPSPSTRPEAAAPG</sequence>
<dbReference type="EMBL" id="ML977312">
    <property type="protein sequence ID" value="KAF2121056.1"/>
    <property type="molecule type" value="Genomic_DNA"/>
</dbReference>
<dbReference type="PANTHER" id="PTHR16631:SF16">
    <property type="entry name" value="GPI-ANCHORED CELL WALL BETA-1,3-ENDOGLUCANASE EGLC"/>
    <property type="match status" value="1"/>
</dbReference>
<feature type="signal peptide" evidence="8">
    <location>
        <begin position="1"/>
        <end position="18"/>
    </location>
</feature>
<keyword evidence="3" id="KW-0134">Cell wall</keyword>
<evidence type="ECO:0000256" key="7">
    <source>
        <dbReference type="SAM" id="MobiDB-lite"/>
    </source>
</evidence>
<accession>A0A6A5ZP98</accession>
<dbReference type="GO" id="GO:0009277">
    <property type="term" value="C:fungal-type cell wall"/>
    <property type="evidence" value="ECO:0007669"/>
    <property type="project" value="TreeGrafter"/>
</dbReference>
<feature type="compositionally biased region" description="Polar residues" evidence="7">
    <location>
        <begin position="341"/>
        <end position="356"/>
    </location>
</feature>
<feature type="region of interest" description="Disordered" evidence="7">
    <location>
        <begin position="332"/>
        <end position="375"/>
    </location>
</feature>
<dbReference type="Gene3D" id="3.20.20.80">
    <property type="entry name" value="Glycosidases"/>
    <property type="match status" value="1"/>
</dbReference>